<dbReference type="InterPro" id="IPR009073">
    <property type="entry name" value="HscB_oligo_C"/>
</dbReference>
<dbReference type="AlphaFoldDB" id="A0A132NYS0"/>
<feature type="domain" description="J" evidence="3">
    <location>
        <begin position="151"/>
        <end position="229"/>
    </location>
</feature>
<dbReference type="Gene3D" id="1.20.1280.20">
    <property type="entry name" value="HscB, C-terminal domain"/>
    <property type="match status" value="1"/>
</dbReference>
<dbReference type="EMBL" id="JXTI01000012">
    <property type="protein sequence ID" value="KWX15210.1"/>
    <property type="molecule type" value="Genomic_DNA"/>
</dbReference>
<reference evidence="4 5" key="1">
    <citation type="journal article" date="2015" name="Mol. Biochem. Parasitol.">
        <title>Identification of polymorphic genes for use in assemblage B genotyping assays through comparative genomics of multiple assemblage B Giardia duodenalis isolates.</title>
        <authorList>
            <person name="Wielinga C."/>
            <person name="Thompson R.C."/>
            <person name="Monis P."/>
            <person name="Ryan U."/>
        </authorList>
    </citation>
    <scope>NUCLEOTIDE SEQUENCE [LARGE SCALE GENOMIC DNA]</scope>
    <source>
        <strain evidence="4 5">BAH15c1</strain>
    </source>
</reference>
<dbReference type="Pfam" id="PF07743">
    <property type="entry name" value="HSCB_C"/>
    <property type="match status" value="1"/>
</dbReference>
<protein>
    <submittedName>
        <fullName evidence="4">Chaperone protein dnaJ/hscB</fullName>
    </submittedName>
</protein>
<dbReference type="OrthoDB" id="448954at2759"/>
<evidence type="ECO:0000256" key="2">
    <source>
        <dbReference type="ARBA" id="ARBA00023186"/>
    </source>
</evidence>
<evidence type="ECO:0000256" key="1">
    <source>
        <dbReference type="ARBA" id="ARBA00010476"/>
    </source>
</evidence>
<dbReference type="InterPro" id="IPR004640">
    <property type="entry name" value="HscB"/>
</dbReference>
<sequence>MAWQLNKDRPSPMSVALASLAARPFLPPRYDTVDAELGRVTPWAIKGIVSCEVDSFRISWRAACLTSKKQLRAVSGIGIIRVYPEILGLWGISFGQKKMSLLALFPANSLTVLGHISRHLKQMCWKCGNKQPTAVLCGGCGALQPVSRPTNYFKLMGISETYSIDLKKLKQRYNMLQARIHPDVIGKEVKAPNAPPGLLQLAESLSSEVNHAHDVLKDDMRRAEYIASLYNISAAAAPPALLIDQMVLRDQISSFHHKKNTTKLFEMRQALNKRFSDCSRLFGKALAEKDSKQMASLLCEMRFLTSTLDELKGRMNTLDVED</sequence>
<dbReference type="InterPro" id="IPR036869">
    <property type="entry name" value="J_dom_sf"/>
</dbReference>
<keyword evidence="2" id="KW-0143">Chaperone</keyword>
<dbReference type="InterPro" id="IPR001623">
    <property type="entry name" value="DnaJ_domain"/>
</dbReference>
<dbReference type="SUPFAM" id="SSF46565">
    <property type="entry name" value="Chaperone J-domain"/>
    <property type="match status" value="1"/>
</dbReference>
<accession>A0A132NYS0</accession>
<dbReference type="InterPro" id="IPR036386">
    <property type="entry name" value="HscB_C_sf"/>
</dbReference>
<dbReference type="SUPFAM" id="SSF47144">
    <property type="entry name" value="HSC20 (HSCB), C-terminal oligomerisation domain"/>
    <property type="match status" value="1"/>
</dbReference>
<dbReference type="PROSITE" id="PS50076">
    <property type="entry name" value="DNAJ_2"/>
    <property type="match status" value="1"/>
</dbReference>
<dbReference type="GO" id="GO:0051259">
    <property type="term" value="P:protein complex oligomerization"/>
    <property type="evidence" value="ECO:0007669"/>
    <property type="project" value="InterPro"/>
</dbReference>
<dbReference type="NCBIfam" id="TIGR00714">
    <property type="entry name" value="hscB"/>
    <property type="match status" value="1"/>
</dbReference>
<dbReference type="VEuPathDB" id="GiardiaDB:QR46_0749"/>
<proteinExistence type="inferred from homology"/>
<evidence type="ECO:0000313" key="4">
    <source>
        <dbReference type="EMBL" id="KWX15210.1"/>
    </source>
</evidence>
<name>A0A132NYS0_GIAIN</name>
<comment type="caution">
    <text evidence="4">The sequence shown here is derived from an EMBL/GenBank/DDBJ whole genome shotgun (WGS) entry which is preliminary data.</text>
</comment>
<organism evidence="4 5">
    <name type="scientific">Giardia duodenalis assemblage B</name>
    <dbReference type="NCBI Taxonomy" id="1394984"/>
    <lineage>
        <taxon>Eukaryota</taxon>
        <taxon>Metamonada</taxon>
        <taxon>Diplomonadida</taxon>
        <taxon>Hexamitidae</taxon>
        <taxon>Giardiinae</taxon>
        <taxon>Giardia</taxon>
    </lineage>
</organism>
<dbReference type="PANTHER" id="PTHR14021:SF15">
    <property type="entry name" value="IRON-SULFUR CLUSTER CO-CHAPERONE PROTEIN HSCB"/>
    <property type="match status" value="1"/>
</dbReference>
<dbReference type="GO" id="GO:0005739">
    <property type="term" value="C:mitochondrion"/>
    <property type="evidence" value="ECO:0007669"/>
    <property type="project" value="TreeGrafter"/>
</dbReference>
<comment type="similarity">
    <text evidence="1">Belongs to the HscB family.</text>
</comment>
<evidence type="ECO:0000313" key="5">
    <source>
        <dbReference type="Proteomes" id="UP000070089"/>
    </source>
</evidence>
<dbReference type="GO" id="GO:0051087">
    <property type="term" value="F:protein-folding chaperone binding"/>
    <property type="evidence" value="ECO:0007669"/>
    <property type="project" value="InterPro"/>
</dbReference>
<evidence type="ECO:0000259" key="3">
    <source>
        <dbReference type="PROSITE" id="PS50076"/>
    </source>
</evidence>
<gene>
    <name evidence="4" type="ORF">QR46_0749</name>
</gene>
<dbReference type="PANTHER" id="PTHR14021">
    <property type="entry name" value="IRON-SULFUR CLUSTER CO-CHAPERONE PROTEIN HSCB"/>
    <property type="match status" value="1"/>
</dbReference>
<dbReference type="Gene3D" id="1.10.287.110">
    <property type="entry name" value="DnaJ domain"/>
    <property type="match status" value="1"/>
</dbReference>
<dbReference type="GO" id="GO:0044571">
    <property type="term" value="P:[2Fe-2S] cluster assembly"/>
    <property type="evidence" value="ECO:0007669"/>
    <property type="project" value="InterPro"/>
</dbReference>
<dbReference type="Proteomes" id="UP000070089">
    <property type="component" value="Unassembled WGS sequence"/>
</dbReference>
<dbReference type="GO" id="GO:0001671">
    <property type="term" value="F:ATPase activator activity"/>
    <property type="evidence" value="ECO:0007669"/>
    <property type="project" value="InterPro"/>
</dbReference>